<evidence type="ECO:0000259" key="10">
    <source>
        <dbReference type="PROSITE" id="PS51462"/>
    </source>
</evidence>
<dbReference type="STRING" id="156892.BM477_06280"/>
<dbReference type="NCBIfam" id="NF001299">
    <property type="entry name" value="PRK00241.1"/>
    <property type="match status" value="1"/>
</dbReference>
<dbReference type="EMBL" id="MPDM01000006">
    <property type="protein sequence ID" value="OKL48070.1"/>
    <property type="molecule type" value="Genomic_DNA"/>
</dbReference>
<dbReference type="GO" id="GO:0035529">
    <property type="term" value="F:NADH pyrophosphatase activity"/>
    <property type="evidence" value="ECO:0007669"/>
    <property type="project" value="TreeGrafter"/>
</dbReference>
<dbReference type="Pfam" id="PF00293">
    <property type="entry name" value="NUDIX"/>
    <property type="match status" value="1"/>
</dbReference>
<comment type="similarity">
    <text evidence="3">Belongs to the Nudix hydrolase family. NudC subfamily.</text>
</comment>
<dbReference type="InterPro" id="IPR015797">
    <property type="entry name" value="NUDIX_hydrolase-like_dom_sf"/>
</dbReference>
<dbReference type="Gene3D" id="3.90.79.20">
    <property type="match status" value="1"/>
</dbReference>
<keyword evidence="8" id="KW-0520">NAD</keyword>
<sequence length="317" mass="35456">MKNLPCSRRGLDPRTPDRTSVELYEQLITAQQLRVCHVSTRGRVKLSQSSAQGSDSLTVSQLESVPDLAQQFAQGRAAFLGETPEGELCVGLFVPDSQAQGEEWKRLQFVGAYLNDAEVMMTMESAALANWHSQMKYCSRCGSSLRTRSLGWMKECVKCGHLVYPRTDPAVIMAIHDQQDRLLLAHNAHWPERLASLIAGYIDAAETPESAVLREISEEVGFHGIDASAIKYIASQPWPFPRSLMLVYRVQLGVEGEAADQLIQVDNNEIMWANFYSKADLRKAIETRDLMMPASSSVARAYIAQWMGEMMPAEVWE</sequence>
<dbReference type="InterPro" id="IPR049734">
    <property type="entry name" value="NudC-like_C"/>
</dbReference>
<reference evidence="12" key="1">
    <citation type="submission" date="2016-11" db="EMBL/GenBank/DDBJ databases">
        <title>Actinomyces gypaetusis sp. nov. isolated from Gypaetus barbatus in Qinghai Tibet Plateau China.</title>
        <authorList>
            <person name="Meng X."/>
        </authorList>
    </citation>
    <scope>NUCLEOTIDE SEQUENCE [LARGE SCALE GENOMIC DNA]</scope>
    <source>
        <strain evidence="12">DSM 15383</strain>
    </source>
</reference>
<evidence type="ECO:0000256" key="6">
    <source>
        <dbReference type="ARBA" id="ARBA00022801"/>
    </source>
</evidence>
<comment type="cofactor">
    <cofactor evidence="2">
        <name>Zn(2+)</name>
        <dbReference type="ChEBI" id="CHEBI:29105"/>
    </cofactor>
</comment>
<dbReference type="RefSeq" id="WP_075361838.1">
    <property type="nucleotide sequence ID" value="NZ_MPDM01000006.1"/>
</dbReference>
<proteinExistence type="inferred from homology"/>
<evidence type="ECO:0000256" key="3">
    <source>
        <dbReference type="ARBA" id="ARBA00009595"/>
    </source>
</evidence>
<comment type="caution">
    <text evidence="11">The sequence shown here is derived from an EMBL/GenBank/DDBJ whole genome shotgun (WGS) entry which is preliminary data.</text>
</comment>
<dbReference type="PANTHER" id="PTHR42904">
    <property type="entry name" value="NUDIX HYDROLASE, NUDC SUBFAMILY"/>
    <property type="match status" value="1"/>
</dbReference>
<evidence type="ECO:0000256" key="9">
    <source>
        <dbReference type="ARBA" id="ARBA00023679"/>
    </source>
</evidence>
<feature type="domain" description="Nudix hydrolase" evidence="10">
    <location>
        <begin position="165"/>
        <end position="300"/>
    </location>
</feature>
<dbReference type="CDD" id="cd03429">
    <property type="entry name" value="NUDIX_NADH_pyrophosphatase_Nudt13"/>
    <property type="match status" value="1"/>
</dbReference>
<evidence type="ECO:0000256" key="8">
    <source>
        <dbReference type="ARBA" id="ARBA00023027"/>
    </source>
</evidence>
<evidence type="ECO:0000256" key="5">
    <source>
        <dbReference type="ARBA" id="ARBA00022723"/>
    </source>
</evidence>
<evidence type="ECO:0000256" key="7">
    <source>
        <dbReference type="ARBA" id="ARBA00022842"/>
    </source>
</evidence>
<organism evidence="11 12">
    <name type="scientific">Boudabousia marimammalium</name>
    <dbReference type="NCBI Taxonomy" id="156892"/>
    <lineage>
        <taxon>Bacteria</taxon>
        <taxon>Bacillati</taxon>
        <taxon>Actinomycetota</taxon>
        <taxon>Actinomycetes</taxon>
        <taxon>Actinomycetales</taxon>
        <taxon>Actinomycetaceae</taxon>
        <taxon>Boudabousia</taxon>
    </lineage>
</organism>
<dbReference type="GO" id="GO:0006742">
    <property type="term" value="P:NADP+ catabolic process"/>
    <property type="evidence" value="ECO:0007669"/>
    <property type="project" value="TreeGrafter"/>
</dbReference>
<evidence type="ECO:0000256" key="4">
    <source>
        <dbReference type="ARBA" id="ARBA00012381"/>
    </source>
</evidence>
<dbReference type="InterPro" id="IPR050241">
    <property type="entry name" value="NAD-cap_RNA_hydrolase_NudC"/>
</dbReference>
<name>A0A1Q5PM01_9ACTO</name>
<dbReference type="PROSITE" id="PS00893">
    <property type="entry name" value="NUDIX_BOX"/>
    <property type="match status" value="1"/>
</dbReference>
<dbReference type="Proteomes" id="UP000186465">
    <property type="component" value="Unassembled WGS sequence"/>
</dbReference>
<dbReference type="Gene3D" id="3.90.79.10">
    <property type="entry name" value="Nucleoside Triphosphate Pyrophosphohydrolase"/>
    <property type="match status" value="1"/>
</dbReference>
<comment type="cofactor">
    <cofactor evidence="1">
        <name>Mg(2+)</name>
        <dbReference type="ChEBI" id="CHEBI:18420"/>
    </cofactor>
</comment>
<dbReference type="AlphaFoldDB" id="A0A1Q5PM01"/>
<keyword evidence="7" id="KW-0460">Magnesium</keyword>
<evidence type="ECO:0000313" key="12">
    <source>
        <dbReference type="Proteomes" id="UP000186465"/>
    </source>
</evidence>
<keyword evidence="6" id="KW-0378">Hydrolase</keyword>
<evidence type="ECO:0000256" key="2">
    <source>
        <dbReference type="ARBA" id="ARBA00001947"/>
    </source>
</evidence>
<dbReference type="PANTHER" id="PTHR42904:SF6">
    <property type="entry name" value="NAD-CAPPED RNA HYDROLASE NUDT12"/>
    <property type="match status" value="1"/>
</dbReference>
<dbReference type="SUPFAM" id="SSF55811">
    <property type="entry name" value="Nudix"/>
    <property type="match status" value="1"/>
</dbReference>
<gene>
    <name evidence="11" type="ORF">BM477_06280</name>
</gene>
<dbReference type="GO" id="GO:0019677">
    <property type="term" value="P:NAD+ catabolic process"/>
    <property type="evidence" value="ECO:0007669"/>
    <property type="project" value="TreeGrafter"/>
</dbReference>
<dbReference type="PROSITE" id="PS51462">
    <property type="entry name" value="NUDIX"/>
    <property type="match status" value="1"/>
</dbReference>
<dbReference type="InterPro" id="IPR020084">
    <property type="entry name" value="NUDIX_hydrolase_CS"/>
</dbReference>
<accession>A0A1Q5PM01</accession>
<dbReference type="GO" id="GO:0046872">
    <property type="term" value="F:metal ion binding"/>
    <property type="evidence" value="ECO:0007669"/>
    <property type="project" value="UniProtKB-KW"/>
</dbReference>
<protein>
    <recommendedName>
        <fullName evidence="4">NAD(+) diphosphatase</fullName>
        <ecNumber evidence="4">3.6.1.22</ecNumber>
    </recommendedName>
</protein>
<keyword evidence="12" id="KW-1185">Reference proteome</keyword>
<keyword evidence="5" id="KW-0479">Metal-binding</keyword>
<evidence type="ECO:0000313" key="11">
    <source>
        <dbReference type="EMBL" id="OKL48070.1"/>
    </source>
</evidence>
<dbReference type="EC" id="3.6.1.22" evidence="4"/>
<dbReference type="OrthoDB" id="9791656at2"/>
<dbReference type="InterPro" id="IPR000086">
    <property type="entry name" value="NUDIX_hydrolase_dom"/>
</dbReference>
<comment type="catalytic activity">
    <reaction evidence="9">
        <text>a 5'-end NAD(+)-phospho-ribonucleoside in mRNA + H2O = a 5'-end phospho-adenosine-phospho-ribonucleoside in mRNA + beta-nicotinamide D-ribonucleotide + 2 H(+)</text>
        <dbReference type="Rhea" id="RHEA:60876"/>
        <dbReference type="Rhea" id="RHEA-COMP:15698"/>
        <dbReference type="Rhea" id="RHEA-COMP:15719"/>
        <dbReference type="ChEBI" id="CHEBI:14649"/>
        <dbReference type="ChEBI" id="CHEBI:15377"/>
        <dbReference type="ChEBI" id="CHEBI:15378"/>
        <dbReference type="ChEBI" id="CHEBI:144029"/>
        <dbReference type="ChEBI" id="CHEBI:144051"/>
    </reaction>
    <physiologicalReaction direction="left-to-right" evidence="9">
        <dbReference type="Rhea" id="RHEA:60877"/>
    </physiologicalReaction>
</comment>
<dbReference type="GO" id="GO:0005829">
    <property type="term" value="C:cytosol"/>
    <property type="evidence" value="ECO:0007669"/>
    <property type="project" value="TreeGrafter"/>
</dbReference>
<evidence type="ECO:0000256" key="1">
    <source>
        <dbReference type="ARBA" id="ARBA00001946"/>
    </source>
</evidence>